<evidence type="ECO:0000256" key="2">
    <source>
        <dbReference type="ARBA" id="ARBA00023125"/>
    </source>
</evidence>
<dbReference type="InterPro" id="IPR041483">
    <property type="entry name" value="TetR_C_34"/>
</dbReference>
<gene>
    <name evidence="6" type="ORF">SAMN06265784_102262</name>
</gene>
<dbReference type="InterPro" id="IPR001647">
    <property type="entry name" value="HTH_TetR"/>
</dbReference>
<accession>A0A1X7J5P7</accession>
<keyword evidence="3" id="KW-0804">Transcription</keyword>
<dbReference type="PRINTS" id="PR00455">
    <property type="entry name" value="HTHTETR"/>
</dbReference>
<organism evidence="6 7">
    <name type="scientific">Paraburkholderia susongensis</name>
    <dbReference type="NCBI Taxonomy" id="1515439"/>
    <lineage>
        <taxon>Bacteria</taxon>
        <taxon>Pseudomonadati</taxon>
        <taxon>Pseudomonadota</taxon>
        <taxon>Betaproteobacteria</taxon>
        <taxon>Burkholderiales</taxon>
        <taxon>Burkholderiaceae</taxon>
        <taxon>Paraburkholderia</taxon>
    </lineage>
</organism>
<dbReference type="Pfam" id="PF00440">
    <property type="entry name" value="TetR_N"/>
    <property type="match status" value="1"/>
</dbReference>
<dbReference type="SUPFAM" id="SSF46689">
    <property type="entry name" value="Homeodomain-like"/>
    <property type="match status" value="1"/>
</dbReference>
<dbReference type="OrthoDB" id="3210235at2"/>
<evidence type="ECO:0000256" key="1">
    <source>
        <dbReference type="ARBA" id="ARBA00023015"/>
    </source>
</evidence>
<evidence type="ECO:0000313" key="6">
    <source>
        <dbReference type="EMBL" id="SMG23063.1"/>
    </source>
</evidence>
<dbReference type="InterPro" id="IPR009057">
    <property type="entry name" value="Homeodomain-like_sf"/>
</dbReference>
<keyword evidence="1" id="KW-0805">Transcription regulation</keyword>
<dbReference type="GO" id="GO:0003677">
    <property type="term" value="F:DNA binding"/>
    <property type="evidence" value="ECO:0007669"/>
    <property type="project" value="UniProtKB-UniRule"/>
</dbReference>
<dbReference type="EMBL" id="FXAT01000002">
    <property type="protein sequence ID" value="SMG23063.1"/>
    <property type="molecule type" value="Genomic_DNA"/>
</dbReference>
<dbReference type="RefSeq" id="WP_085481424.1">
    <property type="nucleotide sequence ID" value="NZ_FXAT01000002.1"/>
</dbReference>
<proteinExistence type="predicted"/>
<sequence>MTTSPFQRARSHEAKQQRVSEILESARVLGAERGVGNVSLTDIADAVGMHKSALLRYFETREQIFLILTASAWQEWAEDVIRRLERSSRLSPASVAAALARSLGARPFFCDLVAHAALSLERHVSLDAVRTFKFAALDATYAIAARLQERASLTQRQAVDAIATATSMAGALWQMATPAPEVRPLYESDPRLSHVVADIVPRLTRILESLLTGYAVANGSEH</sequence>
<protein>
    <submittedName>
        <fullName evidence="6">Transcriptional regulator, TetR family</fullName>
    </submittedName>
</protein>
<reference evidence="7" key="1">
    <citation type="submission" date="2017-04" db="EMBL/GenBank/DDBJ databases">
        <authorList>
            <person name="Varghese N."/>
            <person name="Submissions S."/>
        </authorList>
    </citation>
    <scope>NUCLEOTIDE SEQUENCE [LARGE SCALE GENOMIC DNA]</scope>
    <source>
        <strain evidence="7">LMG 29540</strain>
    </source>
</reference>
<name>A0A1X7J5P7_9BURK</name>
<evidence type="ECO:0000259" key="5">
    <source>
        <dbReference type="PROSITE" id="PS50977"/>
    </source>
</evidence>
<evidence type="ECO:0000313" key="7">
    <source>
        <dbReference type="Proteomes" id="UP000193228"/>
    </source>
</evidence>
<feature type="domain" description="HTH tetR-type" evidence="5">
    <location>
        <begin position="16"/>
        <end position="76"/>
    </location>
</feature>
<evidence type="ECO:0000256" key="4">
    <source>
        <dbReference type="PROSITE-ProRule" id="PRU00335"/>
    </source>
</evidence>
<dbReference type="Pfam" id="PF17929">
    <property type="entry name" value="TetR_C_34"/>
    <property type="match status" value="1"/>
</dbReference>
<dbReference type="PROSITE" id="PS50977">
    <property type="entry name" value="HTH_TETR_2"/>
    <property type="match status" value="1"/>
</dbReference>
<dbReference type="AlphaFoldDB" id="A0A1X7J5P7"/>
<dbReference type="PANTHER" id="PTHR47506">
    <property type="entry name" value="TRANSCRIPTIONAL REGULATORY PROTEIN"/>
    <property type="match status" value="1"/>
</dbReference>
<dbReference type="Proteomes" id="UP000193228">
    <property type="component" value="Unassembled WGS sequence"/>
</dbReference>
<keyword evidence="2 4" id="KW-0238">DNA-binding</keyword>
<dbReference type="Gene3D" id="1.10.357.10">
    <property type="entry name" value="Tetracycline Repressor, domain 2"/>
    <property type="match status" value="1"/>
</dbReference>
<evidence type="ECO:0000256" key="3">
    <source>
        <dbReference type="ARBA" id="ARBA00023163"/>
    </source>
</evidence>
<dbReference type="STRING" id="1515439.SAMN06265784_102262"/>
<feature type="DNA-binding region" description="H-T-H motif" evidence="4">
    <location>
        <begin position="39"/>
        <end position="58"/>
    </location>
</feature>
<keyword evidence="7" id="KW-1185">Reference proteome</keyword>
<dbReference type="PANTHER" id="PTHR47506:SF1">
    <property type="entry name" value="HTH-TYPE TRANSCRIPTIONAL REGULATOR YJDC"/>
    <property type="match status" value="1"/>
</dbReference>